<accession>A0A8K1FBW6</accession>
<keyword evidence="2" id="KW-0479">Metal-binding</keyword>
<dbReference type="SUPFAM" id="SSF64182">
    <property type="entry name" value="DHH phosphoesterases"/>
    <property type="match status" value="1"/>
</dbReference>
<gene>
    <name evidence="6" type="ORF">Poli38472_014308</name>
</gene>
<dbReference type="AlphaFoldDB" id="A0A8K1FBW6"/>
<evidence type="ECO:0000256" key="4">
    <source>
        <dbReference type="ARBA" id="ARBA00023211"/>
    </source>
</evidence>
<feature type="domain" description="DHHA2" evidence="5">
    <location>
        <begin position="280"/>
        <end position="436"/>
    </location>
</feature>
<evidence type="ECO:0000259" key="5">
    <source>
        <dbReference type="SMART" id="SM01131"/>
    </source>
</evidence>
<dbReference type="SMART" id="SM01131">
    <property type="entry name" value="DHHA2"/>
    <property type="match status" value="1"/>
</dbReference>
<comment type="caution">
    <text evidence="6">The sequence shown here is derived from an EMBL/GenBank/DDBJ whole genome shotgun (WGS) entry which is preliminary data.</text>
</comment>
<evidence type="ECO:0000313" key="7">
    <source>
        <dbReference type="Proteomes" id="UP000794436"/>
    </source>
</evidence>
<dbReference type="InterPro" id="IPR038222">
    <property type="entry name" value="DHHA2_dom_sf"/>
</dbReference>
<keyword evidence="7" id="KW-1185">Reference proteome</keyword>
<dbReference type="Gene3D" id="3.90.1640.10">
    <property type="entry name" value="inorganic pyrophosphatase (n-terminal core)"/>
    <property type="match status" value="1"/>
</dbReference>
<dbReference type="InterPro" id="IPR004097">
    <property type="entry name" value="DHHA2"/>
</dbReference>
<dbReference type="InterPro" id="IPR001667">
    <property type="entry name" value="DDH_dom"/>
</dbReference>
<protein>
    <recommendedName>
        <fullName evidence="5">DHHA2 domain-containing protein</fullName>
    </recommendedName>
</protein>
<evidence type="ECO:0000256" key="3">
    <source>
        <dbReference type="ARBA" id="ARBA00022801"/>
    </source>
</evidence>
<dbReference type="PANTHER" id="PTHR12112">
    <property type="entry name" value="BNIP - RELATED"/>
    <property type="match status" value="1"/>
</dbReference>
<dbReference type="GO" id="GO:0004309">
    <property type="term" value="F:exopolyphosphatase activity"/>
    <property type="evidence" value="ECO:0007669"/>
    <property type="project" value="TreeGrafter"/>
</dbReference>
<name>A0A8K1FBW6_PYTOL</name>
<dbReference type="PANTHER" id="PTHR12112:SF39">
    <property type="entry name" value="EG:152A3.5 PROTEIN (FBGN0003116_PN PROTEIN)"/>
    <property type="match status" value="1"/>
</dbReference>
<dbReference type="Proteomes" id="UP000794436">
    <property type="component" value="Unassembled WGS sequence"/>
</dbReference>
<keyword evidence="4" id="KW-0464">Manganese</keyword>
<dbReference type="GO" id="GO:0005737">
    <property type="term" value="C:cytoplasm"/>
    <property type="evidence" value="ECO:0007669"/>
    <property type="project" value="InterPro"/>
</dbReference>
<dbReference type="GO" id="GO:0046872">
    <property type="term" value="F:metal ion binding"/>
    <property type="evidence" value="ECO:0007669"/>
    <property type="project" value="UniProtKB-KW"/>
</dbReference>
<dbReference type="Pfam" id="PF01368">
    <property type="entry name" value="DHH"/>
    <property type="match status" value="1"/>
</dbReference>
<reference evidence="6" key="1">
    <citation type="submission" date="2019-03" db="EMBL/GenBank/DDBJ databases">
        <title>Long read genome sequence of the mycoparasitic Pythium oligandrum ATCC 38472 isolated from sugarbeet rhizosphere.</title>
        <authorList>
            <person name="Gaulin E."/>
        </authorList>
    </citation>
    <scope>NUCLEOTIDE SEQUENCE</scope>
    <source>
        <strain evidence="6">ATCC 38472_TT</strain>
    </source>
</reference>
<evidence type="ECO:0000256" key="1">
    <source>
        <dbReference type="ARBA" id="ARBA00001936"/>
    </source>
</evidence>
<evidence type="ECO:0000256" key="2">
    <source>
        <dbReference type="ARBA" id="ARBA00022723"/>
    </source>
</evidence>
<dbReference type="EMBL" id="SPLM01000114">
    <property type="protein sequence ID" value="TMW57705.1"/>
    <property type="molecule type" value="Genomic_DNA"/>
</dbReference>
<keyword evidence="3" id="KW-0378">Hydrolase</keyword>
<dbReference type="OrthoDB" id="374045at2759"/>
<evidence type="ECO:0000313" key="6">
    <source>
        <dbReference type="EMBL" id="TMW57705.1"/>
    </source>
</evidence>
<organism evidence="6 7">
    <name type="scientific">Pythium oligandrum</name>
    <name type="common">Mycoparasitic fungus</name>
    <dbReference type="NCBI Taxonomy" id="41045"/>
    <lineage>
        <taxon>Eukaryota</taxon>
        <taxon>Sar</taxon>
        <taxon>Stramenopiles</taxon>
        <taxon>Oomycota</taxon>
        <taxon>Peronosporomycetes</taxon>
        <taxon>Pythiales</taxon>
        <taxon>Pythiaceae</taxon>
        <taxon>Pythium</taxon>
    </lineage>
</organism>
<dbReference type="InterPro" id="IPR038763">
    <property type="entry name" value="DHH_sf"/>
</dbReference>
<comment type="cofactor">
    <cofactor evidence="1">
        <name>Mn(2+)</name>
        <dbReference type="ChEBI" id="CHEBI:29035"/>
    </cofactor>
</comment>
<proteinExistence type="predicted"/>
<dbReference type="Gene3D" id="3.10.310.20">
    <property type="entry name" value="DHHA2 domain"/>
    <property type="match status" value="1"/>
</dbReference>
<sequence length="444" mass="49550">MLRGGVGRISRRWGLVRTMSSSIQWREGSEGVREVSVARFNAFLQRVREGVSGVAKGTRVHVMIGNEAADADSIVSSLVYAYFRDYVAKEERESKLFVPVLPIPRDELPLRCDVVALFQGLHIDTSSIFFVDEFPWRHEAFQSKEGESSLHMTLLDHNALNTKRIAEGLVAEDIGRIMEILDHHMDLGKHLEAPAREIAFQHDQALVASSCTLIAEKILAHSATKKVDEEVLALSATMLLGVIALDSINFDPSAKKVTPRDVAAANHLEAASFAQKGDLFRWLQSEKFNVAHWSAFSLNNCLVCDYKEFQLPEGSSGKYGVSAILIPLEAFVTKAKTGDDFVEQLQAYCEKDDLAFLVVMTMTVNSDGDRKRQILFYEANDQAHTKRCLQYFKSNDVLQLESTGLPYEFDERVSAFQQHNTGASRKQVVPLIQLALGTVAQVKL</sequence>
<dbReference type="Pfam" id="PF02833">
    <property type="entry name" value="DHHA2"/>
    <property type="match status" value="1"/>
</dbReference>